<accession>B7QM20</accession>
<dbReference type="GO" id="GO:0000398">
    <property type="term" value="P:mRNA splicing, via spliceosome"/>
    <property type="evidence" value="ECO:0007669"/>
    <property type="project" value="InterPro"/>
</dbReference>
<dbReference type="VEuPathDB" id="VectorBase:ISCW023668"/>
<dbReference type="SUPFAM" id="SSF52047">
    <property type="entry name" value="RNI-like"/>
    <property type="match status" value="1"/>
</dbReference>
<dbReference type="STRING" id="6945.B7QM20"/>
<keyword evidence="4" id="KW-0539">Nucleus</keyword>
<dbReference type="EMBL" id="ABJB010507394">
    <property type="status" value="NOT_ANNOTATED_CDS"/>
    <property type="molecule type" value="Genomic_DNA"/>
</dbReference>
<evidence type="ECO:0000256" key="3">
    <source>
        <dbReference type="ARBA" id="ARBA00022737"/>
    </source>
</evidence>
<dbReference type="InterPro" id="IPR032675">
    <property type="entry name" value="LRR_dom_sf"/>
</dbReference>
<dbReference type="Gene3D" id="3.80.10.10">
    <property type="entry name" value="Ribonuclease Inhibitor"/>
    <property type="match status" value="2"/>
</dbReference>
<evidence type="ECO:0000313" key="7">
    <source>
        <dbReference type="EnsemblMetazoa" id="ISCW023668-PA"/>
    </source>
</evidence>
<reference evidence="6 8" key="1">
    <citation type="submission" date="2008-03" db="EMBL/GenBank/DDBJ databases">
        <title>Annotation of Ixodes scapularis.</title>
        <authorList>
            <consortium name="Ixodes scapularis Genome Project Consortium"/>
            <person name="Caler E."/>
            <person name="Hannick L.I."/>
            <person name="Bidwell S."/>
            <person name="Joardar V."/>
            <person name="Thiagarajan M."/>
            <person name="Amedeo P."/>
            <person name="Galinsky K.J."/>
            <person name="Schobel S."/>
            <person name="Inman J."/>
            <person name="Hostetler J."/>
            <person name="Miller J."/>
            <person name="Hammond M."/>
            <person name="Megy K."/>
            <person name="Lawson D."/>
            <person name="Kodira C."/>
            <person name="Sutton G."/>
            <person name="Meyer J."/>
            <person name="Hill C.A."/>
            <person name="Birren B."/>
            <person name="Nene V."/>
            <person name="Collins F."/>
            <person name="Alarcon-Chaidez F."/>
            <person name="Wikel S."/>
            <person name="Strausberg R."/>
        </authorList>
    </citation>
    <scope>NUCLEOTIDE SEQUENCE [LARGE SCALE GENOMIC DNA]</scope>
    <source>
        <strain evidence="8">Wikel</strain>
        <strain evidence="6">Wikel colony</strain>
    </source>
</reference>
<dbReference type="PANTHER" id="PTHR10552">
    <property type="entry name" value="U2 SMALL NUCLEAR RIBONUCLEOPROTEIN A"/>
    <property type="match status" value="1"/>
</dbReference>
<name>B7QM20_IXOSC</name>
<evidence type="ECO:0000256" key="2">
    <source>
        <dbReference type="ARBA" id="ARBA00022614"/>
    </source>
</evidence>
<keyword evidence="3" id="KW-0677">Repeat</keyword>
<evidence type="ECO:0000256" key="4">
    <source>
        <dbReference type="ARBA" id="ARBA00023242"/>
    </source>
</evidence>
<dbReference type="EMBL" id="ABJB010420183">
    <property type="status" value="NOT_ANNOTATED_CDS"/>
    <property type="molecule type" value="Genomic_DNA"/>
</dbReference>
<dbReference type="PANTHER" id="PTHR10552:SF6">
    <property type="entry name" value="U2 SMALL NUCLEAR RIBONUCLEOPROTEIN A"/>
    <property type="match status" value="1"/>
</dbReference>
<dbReference type="InterPro" id="IPR044640">
    <property type="entry name" value="RU2A"/>
</dbReference>
<dbReference type="EMBL" id="DS968865">
    <property type="protein sequence ID" value="EEC19892.1"/>
    <property type="molecule type" value="Genomic_DNA"/>
</dbReference>
<dbReference type="InParanoid" id="B7QM20"/>
<keyword evidence="8" id="KW-1185">Reference proteome</keyword>
<dbReference type="HOGENOM" id="CLU_754962_0_0_1"/>
<evidence type="ECO:0000256" key="5">
    <source>
        <dbReference type="ARBA" id="ARBA00024196"/>
    </source>
</evidence>
<gene>
    <name evidence="6" type="ORF">IscW_ISCW023668</name>
</gene>
<keyword evidence="2" id="KW-0433">Leucine-rich repeat</keyword>
<dbReference type="GO" id="GO:0030620">
    <property type="term" value="F:U2 snRNA binding"/>
    <property type="evidence" value="ECO:0007669"/>
    <property type="project" value="InterPro"/>
</dbReference>
<evidence type="ECO:0000313" key="8">
    <source>
        <dbReference type="Proteomes" id="UP000001555"/>
    </source>
</evidence>
<dbReference type="EMBL" id="ABJB011108887">
    <property type="status" value="NOT_ANNOTATED_CDS"/>
    <property type="molecule type" value="Genomic_DNA"/>
</dbReference>
<reference evidence="7" key="2">
    <citation type="submission" date="2020-05" db="UniProtKB">
        <authorList>
            <consortium name="EnsemblMetazoa"/>
        </authorList>
    </citation>
    <scope>IDENTIFICATION</scope>
    <source>
        <strain evidence="7">wikel</strain>
    </source>
</reference>
<dbReference type="PaxDb" id="6945-B7QM20"/>
<dbReference type="Proteomes" id="UP000001555">
    <property type="component" value="Unassembled WGS sequence"/>
</dbReference>
<organism>
    <name type="scientific">Ixodes scapularis</name>
    <name type="common">Black-legged tick</name>
    <name type="synonym">Deer tick</name>
    <dbReference type="NCBI Taxonomy" id="6945"/>
    <lineage>
        <taxon>Eukaryota</taxon>
        <taxon>Metazoa</taxon>
        <taxon>Ecdysozoa</taxon>
        <taxon>Arthropoda</taxon>
        <taxon>Chelicerata</taxon>
        <taxon>Arachnida</taxon>
        <taxon>Acari</taxon>
        <taxon>Parasitiformes</taxon>
        <taxon>Ixodida</taxon>
        <taxon>Ixodoidea</taxon>
        <taxon>Ixodidae</taxon>
        <taxon>Ixodinae</taxon>
        <taxon>Ixodes</taxon>
    </lineage>
</organism>
<comment type="subcellular location">
    <subcellularLocation>
        <location evidence="1">Nucleus</location>
    </subcellularLocation>
</comment>
<proteinExistence type="inferred from homology"/>
<dbReference type="OrthoDB" id="7451790at2759"/>
<dbReference type="GO" id="GO:0005634">
    <property type="term" value="C:nucleus"/>
    <property type="evidence" value="ECO:0007669"/>
    <property type="project" value="UniProtKB-SubCell"/>
</dbReference>
<dbReference type="EMBL" id="ABJB010920916">
    <property type="status" value="NOT_ANNOTATED_CDS"/>
    <property type="molecule type" value="Genomic_DNA"/>
</dbReference>
<dbReference type="EMBL" id="ABJB010575200">
    <property type="status" value="NOT_ANNOTATED_CDS"/>
    <property type="molecule type" value="Genomic_DNA"/>
</dbReference>
<protein>
    <submittedName>
        <fullName evidence="6 7">Uncharacterized protein</fullName>
    </submittedName>
</protein>
<dbReference type="AlphaFoldDB" id="B7QM20"/>
<evidence type="ECO:0000256" key="1">
    <source>
        <dbReference type="ARBA" id="ARBA00004123"/>
    </source>
</evidence>
<dbReference type="VEuPathDB" id="VectorBase:ISCP_026240"/>
<evidence type="ECO:0000313" key="6">
    <source>
        <dbReference type="EMBL" id="EEC19892.1"/>
    </source>
</evidence>
<dbReference type="EMBL" id="ABJB010089741">
    <property type="status" value="NOT_ANNOTATED_CDS"/>
    <property type="molecule type" value="Genomic_DNA"/>
</dbReference>
<comment type="similarity">
    <text evidence="5">Belongs to the U2 small nuclear ribonucleoprotein A family.</text>
</comment>
<dbReference type="EMBL" id="ABJB010311385">
    <property type="status" value="NOT_ANNOTATED_CDS"/>
    <property type="molecule type" value="Genomic_DNA"/>
</dbReference>
<dbReference type="VEuPathDB" id="VectorBase:ISCI023668"/>
<dbReference type="EnsemblMetazoa" id="ISCW023668-RA">
    <property type="protein sequence ID" value="ISCW023668-PA"/>
    <property type="gene ID" value="ISCW023668"/>
</dbReference>
<sequence length="367" mass="41202">MSCTSLLQLSLKGCPVTRLQGYRQALLTGLPQLKYLDYSFITEEERRRARLSWQRETRRRRRLTQLRRHRALLDAAITSSRLLWECPDPQASLSTLKEKTFIMLPASQHGSTEDESSSASLSTCGALDDAYCQAAELKDVTVEIYGPGAIAKLLCQSLSQRSVASITVLKLNYVCFQDVFPDLVKLRKKFPGINCLYLRCCRVDKLCHLKMLSSLRGLKSITVEDAGNGVTLLSIWKPYFIFCLGDDVETLNSSPITLVEKQKADLLFSGITKFTELGSELRSLDQCADTSVFQVKPEGNPESLPCQIVRDAFRRAEKQQMLRMACHHAWTAILARAVAPAIVRHQDLPKAMEASLRKALEKSHCST</sequence>